<reference evidence="1" key="1">
    <citation type="submission" date="2020-04" db="EMBL/GenBank/DDBJ databases">
        <authorList>
            <person name="Chiriac C."/>
            <person name="Salcher M."/>
            <person name="Ghai R."/>
            <person name="Kavagutti S V."/>
        </authorList>
    </citation>
    <scope>NUCLEOTIDE SEQUENCE</scope>
</reference>
<evidence type="ECO:0000313" key="1">
    <source>
        <dbReference type="EMBL" id="CAB4142043.1"/>
    </source>
</evidence>
<name>A0A6J5M9P7_9CAUD</name>
<sequence>MIKHILKSFGLLLDAGFKTYGALSDEQLMSKAQLYAHLISQDPRITKEIIEAVTWSYVTGKATKLVRGEEVPAGIDFPTAPEYLEACIRSWHNLYYYSAIGYTVDRKGYEVAHVILLSRKAPEEEKERLIDQARKSLGLPVPQEGKPISSSRLAEAKALVERVYQQDLRIAPEEM</sequence>
<accession>A0A6J5M9P7</accession>
<dbReference type="EMBL" id="LR796403">
    <property type="protein sequence ID" value="CAB4142043.1"/>
    <property type="molecule type" value="Genomic_DNA"/>
</dbReference>
<gene>
    <name evidence="1" type="ORF">UFOVP423_42</name>
</gene>
<protein>
    <submittedName>
        <fullName evidence="1">Uncharacterized protein</fullName>
    </submittedName>
</protein>
<organism evidence="1">
    <name type="scientific">uncultured Caudovirales phage</name>
    <dbReference type="NCBI Taxonomy" id="2100421"/>
    <lineage>
        <taxon>Viruses</taxon>
        <taxon>Duplodnaviria</taxon>
        <taxon>Heunggongvirae</taxon>
        <taxon>Uroviricota</taxon>
        <taxon>Caudoviricetes</taxon>
        <taxon>Peduoviridae</taxon>
        <taxon>Maltschvirus</taxon>
        <taxon>Maltschvirus maltsch</taxon>
    </lineage>
</organism>
<proteinExistence type="predicted"/>